<organism evidence="1 2">
    <name type="scientific">Paenarthrobacter ilicis</name>
    <dbReference type="NCBI Taxonomy" id="43665"/>
    <lineage>
        <taxon>Bacteria</taxon>
        <taxon>Bacillati</taxon>
        <taxon>Actinomycetota</taxon>
        <taxon>Actinomycetes</taxon>
        <taxon>Micrococcales</taxon>
        <taxon>Micrococcaceae</taxon>
        <taxon>Paenarthrobacter</taxon>
    </lineage>
</organism>
<proteinExistence type="predicted"/>
<comment type="caution">
    <text evidence="1">The sequence shown here is derived from an EMBL/GenBank/DDBJ whole genome shotgun (WGS) entry which is preliminary data.</text>
</comment>
<protein>
    <submittedName>
        <fullName evidence="1">Uncharacterized protein</fullName>
    </submittedName>
</protein>
<dbReference type="EMBL" id="JAAOZD010000014">
    <property type="protein sequence ID" value="NIJ03471.1"/>
    <property type="molecule type" value="Genomic_DNA"/>
</dbReference>
<gene>
    <name evidence="1" type="ORF">FHR86_003830</name>
</gene>
<evidence type="ECO:0000313" key="2">
    <source>
        <dbReference type="Proteomes" id="UP000802392"/>
    </source>
</evidence>
<accession>A0ABX0TQK0</accession>
<evidence type="ECO:0000313" key="1">
    <source>
        <dbReference type="EMBL" id="NIJ03471.1"/>
    </source>
</evidence>
<sequence length="604" mass="66579">MVDDVNVERASSEPVGDPTAASAAIAQLLEQLGIQTIIIVDDDFDGADDDSRLAEALANITSLREQLHELGRDHDEYDLLDIDGELLANEELREQLQAIWSRLSKEEKFTLRAELETDGPDRHSISALRSVLHLLPTTVTHKPLTVAEWLETSEELLGDGSSGMLIFFDRNLTNAALGHKGGDDMVRKLYARNLQGVFSGIFTQDATDEAMEIGISEELTNEIGKAVPVLGKWRANSPESFIAGLQVFLHITSLQAVKTHVVTALQSAFDDAKAYLGDVGFYTILASAASAHDEGVLEVDGLLRMTRNHFRKQTERYLRVGSPSEALGRIRKATTKPISSQIPLTPSAASHVIDECFDSQEYLAECNVPTDVGDIYEVSGRGNETTYYILLAQPCDLMVRTSGKRANSPDSFTLARLVPEDSTTGDSERLISIGTMLSGDNRSWAVNLAKRIYLPPQVLDSCVFDAEGRGILRSKNSYNGDYSALPIGWQSMPNKIDSWRSEKVRDVRVLRKLLPPKKDFKDRDKIVCALNERALGSSFTDGTISVDIDENTSVITTGIRRISRLVESRSKALLLQYSHYQARPDTPNVLLRDTPATAKSSNGR</sequence>
<reference evidence="1 2" key="1">
    <citation type="submission" date="2020-03" db="EMBL/GenBank/DDBJ databases">
        <title>Genomic Encyclopedia of Type Strains, Phase III (KMG-III): the genomes of soil and plant-associated and newly described type strains.</title>
        <authorList>
            <person name="Whitman W."/>
        </authorList>
    </citation>
    <scope>NUCLEOTIDE SEQUENCE [LARGE SCALE GENOMIC DNA]</scope>
    <source>
        <strain evidence="1 2">CECT 4207</strain>
    </source>
</reference>
<name>A0ABX0TQK0_9MICC</name>
<dbReference type="Proteomes" id="UP000802392">
    <property type="component" value="Unassembled WGS sequence"/>
</dbReference>
<keyword evidence="2" id="KW-1185">Reference proteome</keyword>